<dbReference type="GO" id="GO:0031179">
    <property type="term" value="P:peptide modification"/>
    <property type="evidence" value="ECO:0007669"/>
    <property type="project" value="InterPro"/>
</dbReference>
<dbReference type="PRINTS" id="PR01952">
    <property type="entry name" value="NISCPROTEIN"/>
</dbReference>
<reference evidence="2" key="1">
    <citation type="submission" date="2016-08" db="EMBL/GenBank/DDBJ databases">
        <authorList>
            <person name="Seilhamer J.J."/>
        </authorList>
    </citation>
    <scope>NUCLEOTIDE SEQUENCE</scope>
    <source>
        <strain evidence="2">L22</strain>
    </source>
</reference>
<evidence type="ECO:0000313" key="2">
    <source>
        <dbReference type="EMBL" id="SCW20802.1"/>
    </source>
</evidence>
<dbReference type="InterPro" id="IPR020468">
    <property type="entry name" value="Nisin_biosynthesis_NisC"/>
</dbReference>
<dbReference type="InterPro" id="IPR033889">
    <property type="entry name" value="LanC"/>
</dbReference>
<protein>
    <submittedName>
        <fullName evidence="2">Putative lantibiotic cyclase SlvC</fullName>
    </submittedName>
</protein>
<dbReference type="PRINTS" id="PR01950">
    <property type="entry name" value="LANCSUPER"/>
</dbReference>
<feature type="binding site" evidence="1">
    <location>
        <position position="326"/>
    </location>
    <ligand>
        <name>Zn(2+)</name>
        <dbReference type="ChEBI" id="CHEBI:29105"/>
    </ligand>
</feature>
<name>A0A1R3T518_STRSL</name>
<evidence type="ECO:0000256" key="1">
    <source>
        <dbReference type="PIRSR" id="PIRSR607822-1"/>
    </source>
</evidence>
<organism evidence="2">
    <name type="scientific">Streptococcus salivarius</name>
    <dbReference type="NCBI Taxonomy" id="1304"/>
    <lineage>
        <taxon>Bacteria</taxon>
        <taxon>Bacillati</taxon>
        <taxon>Bacillota</taxon>
        <taxon>Bacilli</taxon>
        <taxon>Lactobacillales</taxon>
        <taxon>Streptococcaceae</taxon>
        <taxon>Streptococcus</taxon>
    </lineage>
</organism>
<dbReference type="AlphaFoldDB" id="A0A1R3T518"/>
<proteinExistence type="predicted"/>
<reference evidence="2" key="2">
    <citation type="submission" date="2017-02" db="EMBL/GenBank/DDBJ databases">
        <title>Diversity of integrative and conjugative elements of Streptococcus salivarius and their intra- and interspecies transfer.</title>
        <authorList>
            <person name="Dahmane N."/>
            <person name="Libante V."/>
            <person name="Charron-Bourgoin F."/>
            <person name="Guedon E."/>
            <person name="Guedon G."/>
            <person name="Leblond-Bourget N."/>
            <person name="Payot S."/>
        </authorList>
    </citation>
    <scope>NUCLEOTIDE SEQUENCE</scope>
    <source>
        <strain evidence="2">L22</strain>
    </source>
</reference>
<feature type="binding site" evidence="1">
    <location>
        <position position="325"/>
    </location>
    <ligand>
        <name>Zn(2+)</name>
        <dbReference type="ChEBI" id="CHEBI:29105"/>
    </ligand>
</feature>
<dbReference type="Gene3D" id="1.50.10.20">
    <property type="match status" value="1"/>
</dbReference>
<dbReference type="Pfam" id="PF05147">
    <property type="entry name" value="LANC_like"/>
    <property type="match status" value="1"/>
</dbReference>
<dbReference type="GO" id="GO:0046872">
    <property type="term" value="F:metal ion binding"/>
    <property type="evidence" value="ECO:0007669"/>
    <property type="project" value="UniProtKB-KW"/>
</dbReference>
<dbReference type="SUPFAM" id="SSF158745">
    <property type="entry name" value="LanC-like"/>
    <property type="match status" value="1"/>
</dbReference>
<sequence>MKTELKQQAIEKIIEKWDRKLIENRNEMDFTELTFSSGIPGVVLLLAEYGLREGFPNYSNKIETYIEYMVYKLSRYGMLTGSIYSGASGIALSILHLQEQPNYHNLFNSLNDYIVYYVEEQIKSIDIDEISPLDYDIIEGLAGILNYLLLLNDSHYDEQKVKIVNYLSNLANMEDKLLKFYIKPNNQMSELENNVYPKGCLNLGLAHGLSGVGCVLCYAYRKGFGNNQTLIAIKNILNIYEDFELTDWQPFIWKDSLTKEEITTNKIIHQANFIRDAWCYGSPGISLFYLYSGLILNDTYLKDKAEKILKASMDRLYGVDTNMLCHGYTGIIQICSLFKKILGTNSFNNYIEEFIGKEDEVIKSFGDDELEFLEGLSGCLLAFNELEDSTKLSYWKQPLLLFEDFS</sequence>
<dbReference type="CDD" id="cd04793">
    <property type="entry name" value="LanC"/>
    <property type="match status" value="1"/>
</dbReference>
<dbReference type="RefSeq" id="WP_175063856.1">
    <property type="nucleotide sequence ID" value="NZ_LR793265.1"/>
</dbReference>
<dbReference type="SMART" id="SM01260">
    <property type="entry name" value="LANC_like"/>
    <property type="match status" value="1"/>
</dbReference>
<accession>A0A1R3T518</accession>
<dbReference type="EMBL" id="LT622831">
    <property type="protein sequence ID" value="SCW20802.1"/>
    <property type="molecule type" value="Genomic_DNA"/>
</dbReference>
<gene>
    <name evidence="2" type="primary">slvC</name>
</gene>
<feature type="binding site" evidence="1">
    <location>
        <position position="279"/>
    </location>
    <ligand>
        <name>Zn(2+)</name>
        <dbReference type="ChEBI" id="CHEBI:29105"/>
    </ligand>
</feature>
<dbReference type="InterPro" id="IPR007822">
    <property type="entry name" value="LANC-like"/>
</dbReference>
<keyword evidence="1" id="KW-0479">Metal-binding</keyword>
<keyword evidence="1" id="KW-0862">Zinc</keyword>